<dbReference type="InterPro" id="IPR027791">
    <property type="entry name" value="Galactosyl_T_C"/>
</dbReference>
<dbReference type="Pfam" id="PF00535">
    <property type="entry name" value="Glycos_transf_2"/>
    <property type="match status" value="1"/>
</dbReference>
<proteinExistence type="predicted"/>
<dbReference type="RefSeq" id="WP_045273341.1">
    <property type="nucleotide sequence ID" value="NZ_JYIX01000039.1"/>
</dbReference>
<keyword evidence="5" id="KW-1185">Reference proteome</keyword>
<keyword evidence="1 4" id="KW-0808">Transferase</keyword>
<dbReference type="Gene3D" id="3.90.550.10">
    <property type="entry name" value="Spore Coat Polysaccharide Biosynthesis Protein SpsA, Chain A"/>
    <property type="match status" value="1"/>
</dbReference>
<dbReference type="Pfam" id="PF02709">
    <property type="entry name" value="Glyco_transf_7C"/>
    <property type="match status" value="1"/>
</dbReference>
<evidence type="ECO:0000256" key="1">
    <source>
        <dbReference type="ARBA" id="ARBA00022679"/>
    </source>
</evidence>
<comment type="caution">
    <text evidence="4">The sequence shown here is derived from an EMBL/GenBank/DDBJ whole genome shotgun (WGS) entry which is preliminary data.</text>
</comment>
<dbReference type="PANTHER" id="PTHR43685:SF3">
    <property type="entry name" value="SLR2126 PROTEIN"/>
    <property type="match status" value="1"/>
</dbReference>
<dbReference type="AlphaFoldDB" id="A0A0F0LD57"/>
<dbReference type="PATRIC" id="fig|582680.6.peg.3350"/>
<organism evidence="4 5">
    <name type="scientific">Microbacterium azadirachtae</name>
    <dbReference type="NCBI Taxonomy" id="582680"/>
    <lineage>
        <taxon>Bacteria</taxon>
        <taxon>Bacillati</taxon>
        <taxon>Actinomycetota</taxon>
        <taxon>Actinomycetes</taxon>
        <taxon>Micrococcales</taxon>
        <taxon>Microbacteriaceae</taxon>
        <taxon>Microbacterium</taxon>
    </lineage>
</organism>
<dbReference type="InterPro" id="IPR001173">
    <property type="entry name" value="Glyco_trans_2-like"/>
</dbReference>
<evidence type="ECO:0000259" key="3">
    <source>
        <dbReference type="Pfam" id="PF02709"/>
    </source>
</evidence>
<gene>
    <name evidence="4" type="primary">epsH</name>
    <name evidence="4" type="ORF">RS86_03268</name>
</gene>
<accession>A0A0F0LD57</accession>
<dbReference type="Proteomes" id="UP000033740">
    <property type="component" value="Unassembled WGS sequence"/>
</dbReference>
<dbReference type="GO" id="GO:0016757">
    <property type="term" value="F:glycosyltransferase activity"/>
    <property type="evidence" value="ECO:0007669"/>
    <property type="project" value="UniProtKB-KW"/>
</dbReference>
<dbReference type="EC" id="2.4.-.-" evidence="4"/>
<evidence type="ECO:0000313" key="4">
    <source>
        <dbReference type="EMBL" id="KJL31152.1"/>
    </source>
</evidence>
<dbReference type="PANTHER" id="PTHR43685">
    <property type="entry name" value="GLYCOSYLTRANSFERASE"/>
    <property type="match status" value="1"/>
</dbReference>
<evidence type="ECO:0000259" key="2">
    <source>
        <dbReference type="Pfam" id="PF00535"/>
    </source>
</evidence>
<sequence>MTAPRASIVVPTRGGATRLLHLLDALRAQTESSWEAIVVIDGDVDESAAVVELAAGELPVRALVLPENRGRSAALNAGFAEARGEVLIRCDDDLRPRPDYVAAHLARHAEAPCGVVGLYRNVFPPTPYARVYGEPRDERFRAEAYAAPADRRWRYWAGNVSVTREAFDRVGGYDTAFRAYGWEDVDWGYRLHAAGVPVALAPELETPHHVAATTTEGRVRRAFHAGAARRAFEAKHGSAALGPAPLARGAWARIVDRTAASDGRAELEARARRADRALGRMPRWAAEKRVAWLVEAAGLSGHRHPDEVVNDV</sequence>
<dbReference type="EMBL" id="JYIX01000039">
    <property type="protein sequence ID" value="KJL31152.1"/>
    <property type="molecule type" value="Genomic_DNA"/>
</dbReference>
<reference evidence="4 5" key="1">
    <citation type="submission" date="2015-02" db="EMBL/GenBank/DDBJ databases">
        <title>Draft genome sequences of ten Microbacterium spp. with emphasis on heavy metal contaminated environments.</title>
        <authorList>
            <person name="Corretto E."/>
        </authorList>
    </citation>
    <scope>NUCLEOTIDE SEQUENCE [LARGE SCALE GENOMIC DNA]</scope>
    <source>
        <strain evidence="4 5">ARN176</strain>
    </source>
</reference>
<keyword evidence="4" id="KW-0328">Glycosyltransferase</keyword>
<dbReference type="SUPFAM" id="SSF53448">
    <property type="entry name" value="Nucleotide-diphospho-sugar transferases"/>
    <property type="match status" value="1"/>
</dbReference>
<feature type="domain" description="Glycosyltransferase 2-like" evidence="2">
    <location>
        <begin position="7"/>
        <end position="129"/>
    </location>
</feature>
<dbReference type="InterPro" id="IPR050834">
    <property type="entry name" value="Glycosyltransf_2"/>
</dbReference>
<dbReference type="InterPro" id="IPR029044">
    <property type="entry name" value="Nucleotide-diphossugar_trans"/>
</dbReference>
<evidence type="ECO:0000313" key="5">
    <source>
        <dbReference type="Proteomes" id="UP000033740"/>
    </source>
</evidence>
<dbReference type="CDD" id="cd00761">
    <property type="entry name" value="Glyco_tranf_GTA_type"/>
    <property type="match status" value="1"/>
</dbReference>
<dbReference type="STRING" id="582680.RS86_03268"/>
<name>A0A0F0LD57_9MICO</name>
<protein>
    <submittedName>
        <fullName evidence="4">Putative glycosyltransferase EpsH</fullName>
        <ecNumber evidence="4">2.4.-.-</ecNumber>
    </submittedName>
</protein>
<feature type="domain" description="Galactosyltransferase C-terminal" evidence="3">
    <location>
        <begin position="147"/>
        <end position="203"/>
    </location>
</feature>